<evidence type="ECO:0000313" key="2">
    <source>
        <dbReference type="Proteomes" id="UP000236321"/>
    </source>
</evidence>
<comment type="caution">
    <text evidence="1">The sequence shown here is derived from an EMBL/GenBank/DDBJ whole genome shotgun (WGS) entry which is preliminary data.</text>
</comment>
<dbReference type="Proteomes" id="UP000236321">
    <property type="component" value="Unassembled WGS sequence"/>
</dbReference>
<protein>
    <submittedName>
        <fullName evidence="1">Uncharacterized protein</fullName>
    </submittedName>
</protein>
<dbReference type="RefSeq" id="WP_002754174.1">
    <property type="nucleotide sequence ID" value="NZ_BEIU01000014.1"/>
</dbReference>
<gene>
    <name evidence="1" type="ORF">BGM30_37240</name>
</gene>
<name>A0A2H6BWS3_MICAE</name>
<proteinExistence type="predicted"/>
<reference evidence="2" key="1">
    <citation type="submission" date="2017-12" db="EMBL/GenBank/DDBJ databases">
        <title>Improved Draft Genome Sequence of Microcystis aeruginosa NIES-298, a Microcystin-Producing Cyanobacterium from Lake Kasumigaura, Japan.</title>
        <authorList>
            <person name="Yamaguchi H."/>
            <person name="Suzuki S."/>
            <person name="Kawachi M."/>
        </authorList>
    </citation>
    <scope>NUCLEOTIDE SEQUENCE [LARGE SCALE GENOMIC DNA]</scope>
    <source>
        <strain evidence="2">NIES-298</strain>
    </source>
</reference>
<sequence>MNTYKIQTVLTEDGTVLLKELPFQAGDAVEIIILEQSKTSSSSSQEKLIHSLKGSVLRYDDPFEPAIPPEDWEVLK</sequence>
<organism evidence="1 2">
    <name type="scientific">Microcystis aeruginosa NIES-298</name>
    <dbReference type="NCBI Taxonomy" id="449468"/>
    <lineage>
        <taxon>Bacteria</taxon>
        <taxon>Bacillati</taxon>
        <taxon>Cyanobacteriota</taxon>
        <taxon>Cyanophyceae</taxon>
        <taxon>Oscillatoriophycideae</taxon>
        <taxon>Chroococcales</taxon>
        <taxon>Microcystaceae</taxon>
        <taxon>Microcystis</taxon>
    </lineage>
</organism>
<accession>A0A2H6BWS3</accession>
<evidence type="ECO:0000313" key="1">
    <source>
        <dbReference type="EMBL" id="GBD54631.1"/>
    </source>
</evidence>
<dbReference type="EMBL" id="BEYQ01000013">
    <property type="protein sequence ID" value="GBD54631.1"/>
    <property type="molecule type" value="Genomic_DNA"/>
</dbReference>
<dbReference type="AlphaFoldDB" id="A0A2H6BWS3"/>